<comment type="subcellular location">
    <subcellularLocation>
        <location evidence="1">Membrane</location>
        <topology evidence="1">Multi-pass membrane protein</topology>
    </subcellularLocation>
</comment>
<keyword evidence="2" id="KW-0812">Transmembrane</keyword>
<dbReference type="Proteomes" id="UP000288168">
    <property type="component" value="Unassembled WGS sequence"/>
</dbReference>
<dbReference type="InterPro" id="IPR049326">
    <property type="entry name" value="Rhodopsin_dom_fungi"/>
</dbReference>
<gene>
    <name evidence="8" type="ORF">CEP54_007333</name>
</gene>
<dbReference type="EMBL" id="NKCI01000067">
    <property type="protein sequence ID" value="RSL59267.1"/>
    <property type="molecule type" value="Genomic_DNA"/>
</dbReference>
<comment type="caution">
    <text evidence="8">The sequence shown here is derived from an EMBL/GenBank/DDBJ whole genome shotgun (WGS) entry which is preliminary data.</text>
</comment>
<name>A0A428Q1S7_9HYPO</name>
<dbReference type="OrthoDB" id="5073671at2759"/>
<keyword evidence="9" id="KW-1185">Reference proteome</keyword>
<evidence type="ECO:0000256" key="6">
    <source>
        <dbReference type="SAM" id="MobiDB-lite"/>
    </source>
</evidence>
<evidence type="ECO:0000256" key="3">
    <source>
        <dbReference type="ARBA" id="ARBA00022989"/>
    </source>
</evidence>
<evidence type="ECO:0000313" key="9">
    <source>
        <dbReference type="Proteomes" id="UP000288168"/>
    </source>
</evidence>
<sequence>MPWVFIWRLQMNRRERLVILASMSLGIIAAACGIKRATEIPKLISDNYLKDSTGIIVWSAAEMAVTMICIGIPGCRPLYKNYISRLTSGGASSRYKDLSGRAENPAGVTLRTFGNPICDIDNMATDMNNSQNPSALPSEAQRPKKQQMMIKVAPPISLPQTLIAYCDPEEPSSKFYLGNSSNRKMYAVTTHGRLTGDRKSIRVYSGPSTDDPLLSEIIPEDESRLIGTPETEDIPESYRPDTHCRWKKTRKAEVSEKRYPYEYKLCPQQTGECSGPEEEIPLSGDHTVTNEEVEPIAMVSWKRLGHKPQPFKFQFLVPELGSYVEDKWRPKALLSALSLWSRRGGSLSPEAASLSHAPQHARGSPTGQES</sequence>
<dbReference type="GO" id="GO:0016020">
    <property type="term" value="C:membrane"/>
    <property type="evidence" value="ECO:0007669"/>
    <property type="project" value="UniProtKB-SubCell"/>
</dbReference>
<dbReference type="PANTHER" id="PTHR33048:SF93">
    <property type="entry name" value="INTEGRAL MEMBRANE PROTEIN"/>
    <property type="match status" value="1"/>
</dbReference>
<evidence type="ECO:0000256" key="1">
    <source>
        <dbReference type="ARBA" id="ARBA00004141"/>
    </source>
</evidence>
<evidence type="ECO:0000256" key="2">
    <source>
        <dbReference type="ARBA" id="ARBA00022692"/>
    </source>
</evidence>
<comment type="similarity">
    <text evidence="5">Belongs to the SAT4 family.</text>
</comment>
<feature type="domain" description="Rhodopsin" evidence="7">
    <location>
        <begin position="1"/>
        <end position="80"/>
    </location>
</feature>
<keyword evidence="3" id="KW-1133">Transmembrane helix</keyword>
<feature type="region of interest" description="Disordered" evidence="6">
    <location>
        <begin position="345"/>
        <end position="370"/>
    </location>
</feature>
<accession>A0A428Q1S7</accession>
<dbReference type="AlphaFoldDB" id="A0A428Q1S7"/>
<evidence type="ECO:0000256" key="4">
    <source>
        <dbReference type="ARBA" id="ARBA00023136"/>
    </source>
</evidence>
<protein>
    <recommendedName>
        <fullName evidence="7">Rhodopsin domain-containing protein</fullName>
    </recommendedName>
</protein>
<evidence type="ECO:0000256" key="5">
    <source>
        <dbReference type="ARBA" id="ARBA00038359"/>
    </source>
</evidence>
<dbReference type="PANTHER" id="PTHR33048">
    <property type="entry name" value="PTH11-LIKE INTEGRAL MEMBRANE PROTEIN (AFU_ORTHOLOGUE AFUA_5G11245)"/>
    <property type="match status" value="1"/>
</dbReference>
<evidence type="ECO:0000259" key="7">
    <source>
        <dbReference type="Pfam" id="PF20684"/>
    </source>
</evidence>
<dbReference type="Pfam" id="PF20684">
    <property type="entry name" value="Fung_rhodopsin"/>
    <property type="match status" value="1"/>
</dbReference>
<proteinExistence type="inferred from homology"/>
<dbReference type="InterPro" id="IPR052337">
    <property type="entry name" value="SAT4-like"/>
</dbReference>
<reference evidence="8 9" key="1">
    <citation type="submission" date="2017-06" db="EMBL/GenBank/DDBJ databases">
        <title>Comparative genomic analysis of Ambrosia Fusariam Clade fungi.</title>
        <authorList>
            <person name="Stajich J.E."/>
            <person name="Carrillo J."/>
            <person name="Kijimoto T."/>
            <person name="Eskalen A."/>
            <person name="O'Donnell K."/>
            <person name="Kasson M."/>
        </authorList>
    </citation>
    <scope>NUCLEOTIDE SEQUENCE [LARGE SCALE GENOMIC DNA]</scope>
    <source>
        <strain evidence="8 9">NRRL62584</strain>
    </source>
</reference>
<keyword evidence="4" id="KW-0472">Membrane</keyword>
<evidence type="ECO:0000313" key="8">
    <source>
        <dbReference type="EMBL" id="RSL59267.1"/>
    </source>
</evidence>
<organism evidence="8 9">
    <name type="scientific">Fusarium duplospermum</name>
    <dbReference type="NCBI Taxonomy" id="1325734"/>
    <lineage>
        <taxon>Eukaryota</taxon>
        <taxon>Fungi</taxon>
        <taxon>Dikarya</taxon>
        <taxon>Ascomycota</taxon>
        <taxon>Pezizomycotina</taxon>
        <taxon>Sordariomycetes</taxon>
        <taxon>Hypocreomycetidae</taxon>
        <taxon>Hypocreales</taxon>
        <taxon>Nectriaceae</taxon>
        <taxon>Fusarium</taxon>
        <taxon>Fusarium solani species complex</taxon>
    </lineage>
</organism>